<dbReference type="EMBL" id="CP137640">
    <property type="protein sequence ID" value="WVX79551.1"/>
    <property type="molecule type" value="Genomic_DNA"/>
</dbReference>
<dbReference type="Pfam" id="PF00501">
    <property type="entry name" value="AMP-binding"/>
    <property type="match status" value="1"/>
</dbReference>
<dbReference type="Gene3D" id="3.40.50.12780">
    <property type="entry name" value="N-terminal domain of ligase-like"/>
    <property type="match status" value="1"/>
</dbReference>
<feature type="domain" description="AMP-binding enzyme C-terminal" evidence="6">
    <location>
        <begin position="426"/>
        <end position="499"/>
    </location>
</feature>
<name>A0ABZ2CB98_9BACI</name>
<dbReference type="InterPro" id="IPR045851">
    <property type="entry name" value="AMP-bd_C_sf"/>
</dbReference>
<accession>A0ABZ2CB98</accession>
<dbReference type="PANTHER" id="PTHR43107:SF15">
    <property type="entry name" value="FATTY ACID TRANSPORT PROTEIN 3, ISOFORM A"/>
    <property type="match status" value="1"/>
</dbReference>
<reference evidence="7 8" key="1">
    <citation type="submission" date="2023-10" db="EMBL/GenBank/DDBJ databases">
        <title>Niallia locisalis sp.nov. isolated from a salt pond sample.</title>
        <authorList>
            <person name="Li X.-J."/>
            <person name="Dong L."/>
        </authorList>
    </citation>
    <scope>NUCLEOTIDE SEQUENCE [LARGE SCALE GENOMIC DNA]</scope>
    <source>
        <strain evidence="7 8">DSM 29761</strain>
    </source>
</reference>
<dbReference type="PANTHER" id="PTHR43107">
    <property type="entry name" value="LONG-CHAIN FATTY ACID TRANSPORT PROTEIN"/>
    <property type="match status" value="1"/>
</dbReference>
<dbReference type="Proteomes" id="UP001357223">
    <property type="component" value="Chromosome"/>
</dbReference>
<protein>
    <submittedName>
        <fullName evidence="7">AMP-binding protein</fullName>
    </submittedName>
</protein>
<feature type="domain" description="AMP-dependent synthetase/ligase" evidence="5">
    <location>
        <begin position="15"/>
        <end position="376"/>
    </location>
</feature>
<evidence type="ECO:0000256" key="4">
    <source>
        <dbReference type="ARBA" id="ARBA00022840"/>
    </source>
</evidence>
<keyword evidence="4" id="KW-0067">ATP-binding</keyword>
<dbReference type="SUPFAM" id="SSF56801">
    <property type="entry name" value="Acetyl-CoA synthetase-like"/>
    <property type="match status" value="1"/>
</dbReference>
<comment type="similarity">
    <text evidence="1">Belongs to the ATP-dependent AMP-binding enzyme family.</text>
</comment>
<dbReference type="Pfam" id="PF13193">
    <property type="entry name" value="AMP-binding_C"/>
    <property type="match status" value="1"/>
</dbReference>
<evidence type="ECO:0000256" key="2">
    <source>
        <dbReference type="ARBA" id="ARBA00022598"/>
    </source>
</evidence>
<proteinExistence type="inferred from homology"/>
<organism evidence="7 8">
    <name type="scientific">Niallia oryzisoli</name>
    <dbReference type="NCBI Taxonomy" id="1737571"/>
    <lineage>
        <taxon>Bacteria</taxon>
        <taxon>Bacillati</taxon>
        <taxon>Bacillota</taxon>
        <taxon>Bacilli</taxon>
        <taxon>Bacillales</taxon>
        <taxon>Bacillaceae</taxon>
        <taxon>Niallia</taxon>
    </lineage>
</organism>
<evidence type="ECO:0000259" key="5">
    <source>
        <dbReference type="Pfam" id="PF00501"/>
    </source>
</evidence>
<evidence type="ECO:0000313" key="8">
    <source>
        <dbReference type="Proteomes" id="UP001357223"/>
    </source>
</evidence>
<dbReference type="InterPro" id="IPR042099">
    <property type="entry name" value="ANL_N_sf"/>
</dbReference>
<evidence type="ECO:0000256" key="1">
    <source>
        <dbReference type="ARBA" id="ARBA00006432"/>
    </source>
</evidence>
<dbReference type="InterPro" id="IPR025110">
    <property type="entry name" value="AMP-bd_C"/>
</dbReference>
<keyword evidence="8" id="KW-1185">Reference proteome</keyword>
<dbReference type="Gene3D" id="3.30.300.30">
    <property type="match status" value="1"/>
</dbReference>
<evidence type="ECO:0000313" key="7">
    <source>
        <dbReference type="EMBL" id="WVX79551.1"/>
    </source>
</evidence>
<keyword evidence="2" id="KW-0436">Ligase</keyword>
<sequence length="528" mass="59923">MYSGIATFHEVVEFRAQQKGEQSFIKFEEKTVTYKKLNEHGNKVASFMTSLGFLKGNTCAVMLPNNETFLYSWVGLSKLGVIEVPVNTAYKGDLLAHIINQAKCKAIIIGEEWINRILFVQDQLETLQYVIVDGGCPEGLETSLRWFSFEQLFEEAQDTQPKVSISPQDPAVILFTSGTTGPSKGVVLSHRANFSVAQTACELMDYDEHDCLYSMFPLFHVNARYTTVLVALLAGSKVVLHNRFSASRFWDICRREGVTAFNFMGSMLTILMKQSEREDDADNPVKKIYGAPTPPGLYESFTKRFELTITEVYGSTELGTAAANVPDRFKIGACGKEVPIYEIAIHDEEGYPVELGIRGEIVVRPKKGAVMFSGYYGNPEATVNSWKDLWFHTGDVGWMDEEGYVYFADRKKDVVRRKGENISSYEVESVINRYPHVQECAIIGVPSELSEEEVMAVLVLKPNKDIELKQLLTYCEDHLAHFAIPRYIRIVQELPRTPSQRVEKYKLREEGVTVDTWDREKVHYQVKR</sequence>
<dbReference type="InterPro" id="IPR020845">
    <property type="entry name" value="AMP-binding_CS"/>
</dbReference>
<dbReference type="RefSeq" id="WP_338448485.1">
    <property type="nucleotide sequence ID" value="NZ_CP137640.1"/>
</dbReference>
<keyword evidence="3" id="KW-0547">Nucleotide-binding</keyword>
<evidence type="ECO:0000256" key="3">
    <source>
        <dbReference type="ARBA" id="ARBA00022741"/>
    </source>
</evidence>
<dbReference type="PROSITE" id="PS00455">
    <property type="entry name" value="AMP_BINDING"/>
    <property type="match status" value="1"/>
</dbReference>
<gene>
    <name evidence="7" type="ORF">R4Z09_19965</name>
</gene>
<evidence type="ECO:0000259" key="6">
    <source>
        <dbReference type="Pfam" id="PF13193"/>
    </source>
</evidence>
<dbReference type="InterPro" id="IPR000873">
    <property type="entry name" value="AMP-dep_synth/lig_dom"/>
</dbReference>